<feature type="region of interest" description="Disordered" evidence="6">
    <location>
        <begin position="239"/>
        <end position="269"/>
    </location>
</feature>
<dbReference type="WBParaSite" id="HPBE_0000699501-mRNA-1">
    <property type="protein sequence ID" value="HPBE_0000699501-mRNA-1"/>
    <property type="gene ID" value="HPBE_0000699501"/>
</dbReference>
<evidence type="ECO:0000256" key="6">
    <source>
        <dbReference type="SAM" id="MobiDB-lite"/>
    </source>
</evidence>
<dbReference type="PANTHER" id="PTHR19325:SF575">
    <property type="entry name" value="LOCOMOTION-RELATED PROTEIN HIKARU GENKI"/>
    <property type="match status" value="1"/>
</dbReference>
<gene>
    <name evidence="8" type="ORF">HPBE_LOCUS6996</name>
</gene>
<evidence type="ECO:0000256" key="5">
    <source>
        <dbReference type="PROSITE-ProRule" id="PRU00302"/>
    </source>
</evidence>
<dbReference type="Pfam" id="PF00084">
    <property type="entry name" value="Sushi"/>
    <property type="match status" value="1"/>
</dbReference>
<reference evidence="10" key="2">
    <citation type="submission" date="2019-09" db="UniProtKB">
        <authorList>
            <consortium name="WormBaseParasite"/>
        </authorList>
    </citation>
    <scope>IDENTIFICATION</scope>
</reference>
<evidence type="ECO:0000313" key="9">
    <source>
        <dbReference type="Proteomes" id="UP000050761"/>
    </source>
</evidence>
<dbReference type="InterPro" id="IPR035976">
    <property type="entry name" value="Sushi/SCR/CCP_sf"/>
</dbReference>
<dbReference type="InterPro" id="IPR050350">
    <property type="entry name" value="Compl-Cell_Adhes-Reg"/>
</dbReference>
<dbReference type="Gene3D" id="2.10.70.10">
    <property type="entry name" value="Complement Module, domain 1"/>
    <property type="match status" value="1"/>
</dbReference>
<keyword evidence="4" id="KW-0325">Glycoprotein</keyword>
<dbReference type="SUPFAM" id="SSF57535">
    <property type="entry name" value="Complement control module/SCR domain"/>
    <property type="match status" value="1"/>
</dbReference>
<keyword evidence="9" id="KW-1185">Reference proteome</keyword>
<accession>A0A3P7XZ90</accession>
<dbReference type="PANTHER" id="PTHR19325">
    <property type="entry name" value="COMPLEMENT COMPONENT-RELATED SUSHI DOMAIN-CONTAINING"/>
    <property type="match status" value="1"/>
</dbReference>
<reference evidence="8 9" key="1">
    <citation type="submission" date="2018-11" db="EMBL/GenBank/DDBJ databases">
        <authorList>
            <consortium name="Pathogen Informatics"/>
        </authorList>
    </citation>
    <scope>NUCLEOTIDE SEQUENCE [LARGE SCALE GENOMIC DNA]</scope>
</reference>
<dbReference type="OrthoDB" id="5820228at2759"/>
<keyword evidence="3 5" id="KW-1015">Disulfide bond</keyword>
<dbReference type="AlphaFoldDB" id="A0A183FJ47"/>
<protein>
    <submittedName>
        <fullName evidence="10">Sushi domain-containing protein</fullName>
    </submittedName>
</protein>
<evidence type="ECO:0000256" key="4">
    <source>
        <dbReference type="ARBA" id="ARBA00023180"/>
    </source>
</evidence>
<feature type="disulfide bond" evidence="5">
    <location>
        <begin position="91"/>
        <end position="118"/>
    </location>
</feature>
<evidence type="ECO:0000256" key="3">
    <source>
        <dbReference type="ARBA" id="ARBA00023157"/>
    </source>
</evidence>
<dbReference type="SMART" id="SM00032">
    <property type="entry name" value="CCP"/>
    <property type="match status" value="2"/>
</dbReference>
<dbReference type="InterPro" id="IPR000436">
    <property type="entry name" value="Sushi_SCR_CCP_dom"/>
</dbReference>
<dbReference type="PROSITE" id="PS50923">
    <property type="entry name" value="SUSHI"/>
    <property type="match status" value="1"/>
</dbReference>
<keyword evidence="2" id="KW-0677">Repeat</keyword>
<accession>A0A183FJ47</accession>
<evidence type="ECO:0000313" key="8">
    <source>
        <dbReference type="EMBL" id="VDO70529.1"/>
    </source>
</evidence>
<dbReference type="EMBL" id="UZAH01025788">
    <property type="protein sequence ID" value="VDO70529.1"/>
    <property type="molecule type" value="Genomic_DNA"/>
</dbReference>
<name>A0A183FJ47_HELPZ</name>
<keyword evidence="1 5" id="KW-0768">Sushi</keyword>
<evidence type="ECO:0000256" key="2">
    <source>
        <dbReference type="ARBA" id="ARBA00022737"/>
    </source>
</evidence>
<evidence type="ECO:0000313" key="10">
    <source>
        <dbReference type="WBParaSite" id="HPBE_0000699501-mRNA-1"/>
    </source>
</evidence>
<comment type="caution">
    <text evidence="5">Lacks conserved residue(s) required for the propagation of feature annotation.</text>
</comment>
<dbReference type="CDD" id="cd00033">
    <property type="entry name" value="CCP"/>
    <property type="match status" value="1"/>
</dbReference>
<dbReference type="Proteomes" id="UP000050761">
    <property type="component" value="Unassembled WGS sequence"/>
</dbReference>
<proteinExistence type="predicted"/>
<organism evidence="9 10">
    <name type="scientific">Heligmosomoides polygyrus</name>
    <name type="common">Parasitic roundworm</name>
    <dbReference type="NCBI Taxonomy" id="6339"/>
    <lineage>
        <taxon>Eukaryota</taxon>
        <taxon>Metazoa</taxon>
        <taxon>Ecdysozoa</taxon>
        <taxon>Nematoda</taxon>
        <taxon>Chromadorea</taxon>
        <taxon>Rhabditida</taxon>
        <taxon>Rhabditina</taxon>
        <taxon>Rhabditomorpha</taxon>
        <taxon>Strongyloidea</taxon>
        <taxon>Heligmosomidae</taxon>
        <taxon>Heligmosomoides</taxon>
    </lineage>
</organism>
<evidence type="ECO:0000256" key="1">
    <source>
        <dbReference type="ARBA" id="ARBA00022659"/>
    </source>
</evidence>
<feature type="domain" description="Sushi" evidence="7">
    <location>
        <begin position="57"/>
        <end position="120"/>
    </location>
</feature>
<sequence length="269" mass="28108">MAILLLLLFGSVSAQVRNCDPLAIPSYGNVAYSSQLVSGTYPSLTVATLSCKIGFPRGCPVAGTPARGDIAYSNGMRFDIVPHGTTATLTCRNGHRLDGPGSIACTNGSWIPEQIGTCANDMDTEEGCVDMQPRDGAEFIYSSQTAAGSRRPTFSTVQLRCPAGATVDGPATAVCISNAWNPAIVGTCRPDPSVGCFNMTAVEGGEISYSASPTGGYRPNFSKATLICSSGFVQGTDGDDSCRWGEEGEVESEERRLKKSPGGAGRRLL</sequence>
<evidence type="ECO:0000259" key="7">
    <source>
        <dbReference type="PROSITE" id="PS50923"/>
    </source>
</evidence>